<reference evidence="4" key="1">
    <citation type="submission" date="2016-06" db="UniProtKB">
        <authorList>
            <consortium name="WormBaseParasite"/>
        </authorList>
    </citation>
    <scope>IDENTIFICATION</scope>
</reference>
<organism evidence="4">
    <name type="scientific">Schistosoma curassoni</name>
    <dbReference type="NCBI Taxonomy" id="6186"/>
    <lineage>
        <taxon>Eukaryota</taxon>
        <taxon>Metazoa</taxon>
        <taxon>Spiralia</taxon>
        <taxon>Lophotrochozoa</taxon>
        <taxon>Platyhelminthes</taxon>
        <taxon>Trematoda</taxon>
        <taxon>Digenea</taxon>
        <taxon>Strigeidida</taxon>
        <taxon>Schistosomatoidea</taxon>
        <taxon>Schistosomatidae</taxon>
        <taxon>Schistosoma</taxon>
    </lineage>
</organism>
<keyword evidence="3" id="KW-1185">Reference proteome</keyword>
<evidence type="ECO:0000313" key="3">
    <source>
        <dbReference type="Proteomes" id="UP000279833"/>
    </source>
</evidence>
<keyword evidence="1" id="KW-1133">Transmembrane helix</keyword>
<dbReference type="EMBL" id="UZAK01048867">
    <property type="protein sequence ID" value="VDP78353.1"/>
    <property type="molecule type" value="Genomic_DNA"/>
</dbReference>
<evidence type="ECO:0000313" key="2">
    <source>
        <dbReference type="EMBL" id="VDP78353.1"/>
    </source>
</evidence>
<feature type="transmembrane region" description="Helical" evidence="1">
    <location>
        <begin position="7"/>
        <end position="25"/>
    </location>
</feature>
<feature type="transmembrane region" description="Helical" evidence="1">
    <location>
        <begin position="37"/>
        <end position="61"/>
    </location>
</feature>
<sequence>MVLPLNMLTGLLSFCVMDFLFSSHLKQIMLTGQTTILTFWGLTVLLVQKIKIIYLITVVLVKQLLEINKNSQLLDNNQSAH</sequence>
<dbReference type="WBParaSite" id="SCUD_0002228401-mRNA-1">
    <property type="protein sequence ID" value="SCUD_0002228401-mRNA-1"/>
    <property type="gene ID" value="SCUD_0002228401"/>
</dbReference>
<dbReference type="Proteomes" id="UP000279833">
    <property type="component" value="Unassembled WGS sequence"/>
</dbReference>
<dbReference type="AlphaFoldDB" id="A0A183L4M0"/>
<keyword evidence="1" id="KW-0472">Membrane</keyword>
<reference evidence="2 3" key="2">
    <citation type="submission" date="2018-11" db="EMBL/GenBank/DDBJ databases">
        <authorList>
            <consortium name="Pathogen Informatics"/>
        </authorList>
    </citation>
    <scope>NUCLEOTIDE SEQUENCE [LARGE SCALE GENOMIC DNA]</scope>
    <source>
        <strain evidence="2">Dakar</strain>
        <strain evidence="3">Dakar, Senegal</strain>
    </source>
</reference>
<proteinExistence type="predicted"/>
<evidence type="ECO:0000256" key="1">
    <source>
        <dbReference type="SAM" id="Phobius"/>
    </source>
</evidence>
<keyword evidence="1" id="KW-0812">Transmembrane</keyword>
<accession>A0A183L4M0</accession>
<evidence type="ECO:0000313" key="4">
    <source>
        <dbReference type="WBParaSite" id="SCUD_0002228401-mRNA-1"/>
    </source>
</evidence>
<name>A0A183L4M0_9TREM</name>
<protein>
    <submittedName>
        <fullName evidence="2 4">Uncharacterized protein</fullName>
    </submittedName>
</protein>
<gene>
    <name evidence="2" type="ORF">SCUD_LOCUS22281</name>
</gene>